<reference evidence="2" key="1">
    <citation type="submission" date="2015-06" db="EMBL/GenBank/DDBJ databases">
        <authorList>
            <person name="Bertelli C."/>
        </authorList>
    </citation>
    <scope>NUCLEOTIDE SEQUENCE [LARGE SCALE GENOMIC DNA]</scope>
    <source>
        <strain evidence="2">CRIB-30</strain>
    </source>
</reference>
<organism evidence="1 2">
    <name type="scientific">Estrella lausannensis</name>
    <dbReference type="NCBI Taxonomy" id="483423"/>
    <lineage>
        <taxon>Bacteria</taxon>
        <taxon>Pseudomonadati</taxon>
        <taxon>Chlamydiota</taxon>
        <taxon>Chlamydiia</taxon>
        <taxon>Parachlamydiales</taxon>
        <taxon>Candidatus Criblamydiaceae</taxon>
        <taxon>Estrella</taxon>
    </lineage>
</organism>
<gene>
    <name evidence="1" type="ORF">ELAC_1343</name>
</gene>
<dbReference type="InterPro" id="IPR035397">
    <property type="entry name" value="CT_584-like"/>
</dbReference>
<dbReference type="EMBL" id="CWGJ01000015">
    <property type="protein sequence ID" value="CRX38682.1"/>
    <property type="molecule type" value="Genomic_DNA"/>
</dbReference>
<dbReference type="Proteomes" id="UP000220251">
    <property type="component" value="Unassembled WGS sequence"/>
</dbReference>
<dbReference type="Gene3D" id="1.20.58.1050">
    <property type="match status" value="1"/>
</dbReference>
<sequence>MSEASKGPQAALSREQTAHFRNYLKRLFGLPVQRTTIREFHSNLARFVQGDEKMLKAMMEAFLSGTLPVDLQAKEHLRNLVEEFSPQVRLAKDVHDRGDFLNFVTSDQISYEDRIVFNHYMRAVDGTESRFVTDLPTLVQLIHHLSQRLSDASDAELSQKPLEDLKPLLKDTLAKITHTIEMAKK</sequence>
<dbReference type="RefSeq" id="WP_098038541.1">
    <property type="nucleotide sequence ID" value="NZ_CWGJ01000015.1"/>
</dbReference>
<name>A0A0H5DQA0_9BACT</name>
<dbReference type="AlphaFoldDB" id="A0A0H5DQA0"/>
<evidence type="ECO:0000313" key="1">
    <source>
        <dbReference type="EMBL" id="CRX38682.1"/>
    </source>
</evidence>
<proteinExistence type="predicted"/>
<protein>
    <submittedName>
        <fullName evidence="1">Uncharacterized protein</fullName>
    </submittedName>
</protein>
<evidence type="ECO:0000313" key="2">
    <source>
        <dbReference type="Proteomes" id="UP000220251"/>
    </source>
</evidence>
<accession>A0A0H5DQA0</accession>
<dbReference type="Pfam" id="PF17435">
    <property type="entry name" value="CT_584-like"/>
    <property type="match status" value="1"/>
</dbReference>
<keyword evidence="2" id="KW-1185">Reference proteome</keyword>
<dbReference type="OrthoDB" id="18350at2"/>